<name>A0A6J7ICZ5_9ZZZZ</name>
<dbReference type="EMBL" id="CAFBNC010000017">
    <property type="protein sequence ID" value="CAB4929043.1"/>
    <property type="molecule type" value="Genomic_DNA"/>
</dbReference>
<dbReference type="AlphaFoldDB" id="A0A6J7ICZ5"/>
<feature type="compositionally biased region" description="Basic residues" evidence="1">
    <location>
        <begin position="1"/>
        <end position="11"/>
    </location>
</feature>
<evidence type="ECO:0000313" key="2">
    <source>
        <dbReference type="EMBL" id="CAB4929043.1"/>
    </source>
</evidence>
<organism evidence="2">
    <name type="scientific">freshwater metagenome</name>
    <dbReference type="NCBI Taxonomy" id="449393"/>
    <lineage>
        <taxon>unclassified sequences</taxon>
        <taxon>metagenomes</taxon>
        <taxon>ecological metagenomes</taxon>
    </lineage>
</organism>
<reference evidence="2" key="1">
    <citation type="submission" date="2020-05" db="EMBL/GenBank/DDBJ databases">
        <authorList>
            <person name="Chiriac C."/>
            <person name="Salcher M."/>
            <person name="Ghai R."/>
            <person name="Kavagutti S V."/>
        </authorList>
    </citation>
    <scope>NUCLEOTIDE SEQUENCE</scope>
</reference>
<feature type="region of interest" description="Disordered" evidence="1">
    <location>
        <begin position="1"/>
        <end position="20"/>
    </location>
</feature>
<accession>A0A6J7ICZ5</accession>
<proteinExistence type="predicted"/>
<protein>
    <submittedName>
        <fullName evidence="2">Unannotated protein</fullName>
    </submittedName>
</protein>
<gene>
    <name evidence="2" type="ORF">UFOPK3733_00557</name>
</gene>
<evidence type="ECO:0000256" key="1">
    <source>
        <dbReference type="SAM" id="MobiDB-lite"/>
    </source>
</evidence>
<sequence>MEGHRNGSRPPHRQDRTGEVAPRLAQNGNALSMSVAIGGAQLLTQPERAFDEREVAERTIAIEQRNTVGKRGETVEEHTSTISVPLGWHDWVSTDRPWPVFRM</sequence>